<evidence type="ECO:0000256" key="1">
    <source>
        <dbReference type="SAM" id="MobiDB-lite"/>
    </source>
</evidence>
<feature type="compositionally biased region" description="Acidic residues" evidence="1">
    <location>
        <begin position="55"/>
        <end position="67"/>
    </location>
</feature>
<evidence type="ECO:0000313" key="3">
    <source>
        <dbReference type="Proteomes" id="UP000258309"/>
    </source>
</evidence>
<proteinExistence type="predicted"/>
<dbReference type="EMBL" id="NCSJ02000707">
    <property type="protein sequence ID" value="RFU23618.1"/>
    <property type="molecule type" value="Genomic_DNA"/>
</dbReference>
<accession>A0A3E2GRJ0</accession>
<comment type="caution">
    <text evidence="2">The sequence shown here is derived from an EMBL/GenBank/DDBJ whole genome shotgun (WGS) entry which is preliminary data.</text>
</comment>
<name>A0A3E2GRJ0_SCYLI</name>
<protein>
    <submittedName>
        <fullName evidence="2">Uncharacterized protein</fullName>
    </submittedName>
</protein>
<sequence length="93" mass="9712">QSGDEGQDEHGISSRPLAEARADIVVFALGDQRLGDLDPPLLLGLVDAQQSETHDGDDDGGDEVEDAFPEILGLGPDIVAQAIEDADEGTTDD</sequence>
<dbReference type="Proteomes" id="UP000258309">
    <property type="component" value="Unassembled WGS sequence"/>
</dbReference>
<dbReference type="AlphaFoldDB" id="A0A3E2GRJ0"/>
<keyword evidence="3" id="KW-1185">Reference proteome</keyword>
<evidence type="ECO:0000313" key="2">
    <source>
        <dbReference type="EMBL" id="RFU23618.1"/>
    </source>
</evidence>
<organism evidence="2 3">
    <name type="scientific">Scytalidium lignicola</name>
    <name type="common">Hyphomycete</name>
    <dbReference type="NCBI Taxonomy" id="5539"/>
    <lineage>
        <taxon>Eukaryota</taxon>
        <taxon>Fungi</taxon>
        <taxon>Dikarya</taxon>
        <taxon>Ascomycota</taxon>
        <taxon>Pezizomycotina</taxon>
        <taxon>Leotiomycetes</taxon>
        <taxon>Leotiomycetes incertae sedis</taxon>
        <taxon>Scytalidium</taxon>
    </lineage>
</organism>
<gene>
    <name evidence="2" type="ORF">B7463_g12720</name>
</gene>
<feature type="non-terminal residue" evidence="2">
    <location>
        <position position="1"/>
    </location>
</feature>
<reference evidence="2 3" key="1">
    <citation type="submission" date="2018-05" db="EMBL/GenBank/DDBJ databases">
        <title>Draft genome sequence of Scytalidium lignicola DSM 105466, a ubiquitous saprotrophic fungus.</title>
        <authorList>
            <person name="Buettner E."/>
            <person name="Gebauer A.M."/>
            <person name="Hofrichter M."/>
            <person name="Liers C."/>
            <person name="Kellner H."/>
        </authorList>
    </citation>
    <scope>NUCLEOTIDE SEQUENCE [LARGE SCALE GENOMIC DNA]</scope>
    <source>
        <strain evidence="2 3">DSM 105466</strain>
    </source>
</reference>
<feature type="non-terminal residue" evidence="2">
    <location>
        <position position="93"/>
    </location>
</feature>
<feature type="region of interest" description="Disordered" evidence="1">
    <location>
        <begin position="47"/>
        <end position="67"/>
    </location>
</feature>